<evidence type="ECO:0000313" key="2">
    <source>
        <dbReference type="Proteomes" id="UP000233469"/>
    </source>
</evidence>
<dbReference type="Proteomes" id="UP000233469">
    <property type="component" value="Unassembled WGS sequence"/>
</dbReference>
<feature type="non-terminal residue" evidence="1">
    <location>
        <position position="64"/>
    </location>
</feature>
<name>A0A2N1NR07_9GLOM</name>
<dbReference type="AlphaFoldDB" id="A0A2N1NR07"/>
<proteinExistence type="predicted"/>
<reference evidence="1 2" key="1">
    <citation type="submission" date="2016-04" db="EMBL/GenBank/DDBJ databases">
        <title>Genome analyses suggest a sexual origin of heterokaryosis in a supposedly ancient asexual fungus.</title>
        <authorList>
            <person name="Ropars J."/>
            <person name="Sedzielewska K."/>
            <person name="Noel J."/>
            <person name="Charron P."/>
            <person name="Farinelli L."/>
            <person name="Marton T."/>
            <person name="Kruger M."/>
            <person name="Pelin A."/>
            <person name="Brachmann A."/>
            <person name="Corradi N."/>
        </authorList>
    </citation>
    <scope>NUCLEOTIDE SEQUENCE [LARGE SCALE GENOMIC DNA]</scope>
    <source>
        <strain evidence="1 2">C2</strain>
    </source>
</reference>
<evidence type="ECO:0000313" key="1">
    <source>
        <dbReference type="EMBL" id="PKK76319.1"/>
    </source>
</evidence>
<organism evidence="1 2">
    <name type="scientific">Rhizophagus irregularis</name>
    <dbReference type="NCBI Taxonomy" id="588596"/>
    <lineage>
        <taxon>Eukaryota</taxon>
        <taxon>Fungi</taxon>
        <taxon>Fungi incertae sedis</taxon>
        <taxon>Mucoromycota</taxon>
        <taxon>Glomeromycotina</taxon>
        <taxon>Glomeromycetes</taxon>
        <taxon>Glomerales</taxon>
        <taxon>Glomeraceae</taxon>
        <taxon>Rhizophagus</taxon>
    </lineage>
</organism>
<reference evidence="1 2" key="2">
    <citation type="submission" date="2017-10" db="EMBL/GenBank/DDBJ databases">
        <title>Extensive intraspecific genome diversity in a model arbuscular mycorrhizal fungus.</title>
        <authorList>
            <person name="Chen E.C.H."/>
            <person name="Morin E."/>
            <person name="Baudet D."/>
            <person name="Noel J."/>
            <person name="Ndikumana S."/>
            <person name="Charron P."/>
            <person name="St-Onge C."/>
            <person name="Giorgi J."/>
            <person name="Grigoriev I.V."/>
            <person name="Roux C."/>
            <person name="Martin F.M."/>
            <person name="Corradi N."/>
        </authorList>
    </citation>
    <scope>NUCLEOTIDE SEQUENCE [LARGE SCALE GENOMIC DNA]</scope>
    <source>
        <strain evidence="1 2">C2</strain>
    </source>
</reference>
<accession>A0A2N1NR07</accession>
<sequence>MRVICETTTTPKHTGIDAAYCTFTNTNRTLRPNKCSVLPEEFKKANLPGNTCINGFYKCEEFDN</sequence>
<comment type="caution">
    <text evidence="1">The sequence shown here is derived from an EMBL/GenBank/DDBJ whole genome shotgun (WGS) entry which is preliminary data.</text>
</comment>
<dbReference type="EMBL" id="LLXL01000191">
    <property type="protein sequence ID" value="PKK76319.1"/>
    <property type="molecule type" value="Genomic_DNA"/>
</dbReference>
<protein>
    <submittedName>
        <fullName evidence="1">Uncharacterized protein</fullName>
    </submittedName>
</protein>
<gene>
    <name evidence="1" type="ORF">RhiirC2_734559</name>
</gene>